<dbReference type="InterPro" id="IPR002645">
    <property type="entry name" value="STAS_dom"/>
</dbReference>
<dbReference type="PROSITE" id="PS50801">
    <property type="entry name" value="STAS"/>
    <property type="match status" value="1"/>
</dbReference>
<dbReference type="EMBL" id="BMYX01000028">
    <property type="protein sequence ID" value="GGY29128.1"/>
    <property type="molecule type" value="Genomic_DNA"/>
</dbReference>
<reference evidence="2" key="2">
    <citation type="submission" date="2020-09" db="EMBL/GenBank/DDBJ databases">
        <authorList>
            <person name="Sun Q."/>
            <person name="Kim S."/>
        </authorList>
    </citation>
    <scope>NUCLEOTIDE SEQUENCE</scope>
    <source>
        <strain evidence="2">KCTC 32182</strain>
    </source>
</reference>
<dbReference type="Proteomes" id="UP000645257">
    <property type="component" value="Unassembled WGS sequence"/>
</dbReference>
<keyword evidence="3" id="KW-1185">Reference proteome</keyword>
<name>A0A918P631_9NEIS</name>
<dbReference type="InterPro" id="IPR058548">
    <property type="entry name" value="MlaB-like_STAS"/>
</dbReference>
<organism evidence="2 3">
    <name type="scientific">Paludibacterium paludis</name>
    <dbReference type="NCBI Taxonomy" id="1225769"/>
    <lineage>
        <taxon>Bacteria</taxon>
        <taxon>Pseudomonadati</taxon>
        <taxon>Pseudomonadota</taxon>
        <taxon>Betaproteobacteria</taxon>
        <taxon>Neisseriales</taxon>
        <taxon>Chromobacteriaceae</taxon>
        <taxon>Paludibacterium</taxon>
    </lineage>
</organism>
<dbReference type="Pfam" id="PF13466">
    <property type="entry name" value="STAS_2"/>
    <property type="match status" value="1"/>
</dbReference>
<dbReference type="InterPro" id="IPR036513">
    <property type="entry name" value="STAS_dom_sf"/>
</dbReference>
<evidence type="ECO:0000313" key="2">
    <source>
        <dbReference type="EMBL" id="GGY29128.1"/>
    </source>
</evidence>
<evidence type="ECO:0000313" key="3">
    <source>
        <dbReference type="Proteomes" id="UP000645257"/>
    </source>
</evidence>
<comment type="caution">
    <text evidence="2">The sequence shown here is derived from an EMBL/GenBank/DDBJ whole genome shotgun (WGS) entry which is preliminary data.</text>
</comment>
<dbReference type="InterPro" id="IPR052746">
    <property type="entry name" value="MlaB_ABC_Transporter"/>
</dbReference>
<dbReference type="AlphaFoldDB" id="A0A918P631"/>
<dbReference type="PANTHER" id="PTHR35849:SF2">
    <property type="entry name" value="BLR2341 PROTEIN"/>
    <property type="match status" value="1"/>
</dbReference>
<dbReference type="Gene3D" id="3.30.750.24">
    <property type="entry name" value="STAS domain"/>
    <property type="match status" value="1"/>
</dbReference>
<dbReference type="RefSeq" id="WP_189536810.1">
    <property type="nucleotide sequence ID" value="NZ_BMYX01000028.1"/>
</dbReference>
<protein>
    <recommendedName>
        <fullName evidence="1">STAS domain-containing protein</fullName>
    </recommendedName>
</protein>
<gene>
    <name evidence="2" type="ORF">GCM10011289_35270</name>
</gene>
<feature type="domain" description="STAS" evidence="1">
    <location>
        <begin position="1"/>
        <end position="96"/>
    </location>
</feature>
<proteinExistence type="predicted"/>
<sequence length="96" mass="10442">MEALIRRPEGRIDMDTAAGLIAWLDDAAPQGGVVRLDMSGVSDADSAALALLLEWRRRLARRDVRLDIAGMPPGLTALTRLYGLEDMFLPAVEPTP</sequence>
<reference evidence="2" key="1">
    <citation type="journal article" date="2014" name="Int. J. Syst. Evol. Microbiol.">
        <title>Complete genome sequence of Corynebacterium casei LMG S-19264T (=DSM 44701T), isolated from a smear-ripened cheese.</title>
        <authorList>
            <consortium name="US DOE Joint Genome Institute (JGI-PGF)"/>
            <person name="Walter F."/>
            <person name="Albersmeier A."/>
            <person name="Kalinowski J."/>
            <person name="Ruckert C."/>
        </authorList>
    </citation>
    <scope>NUCLEOTIDE SEQUENCE</scope>
    <source>
        <strain evidence="2">KCTC 32182</strain>
    </source>
</reference>
<dbReference type="PANTHER" id="PTHR35849">
    <property type="entry name" value="BLR2341 PROTEIN"/>
    <property type="match status" value="1"/>
</dbReference>
<evidence type="ECO:0000259" key="1">
    <source>
        <dbReference type="PROSITE" id="PS50801"/>
    </source>
</evidence>
<accession>A0A918P631</accession>
<dbReference type="SUPFAM" id="SSF52091">
    <property type="entry name" value="SpoIIaa-like"/>
    <property type="match status" value="1"/>
</dbReference>